<dbReference type="OrthoDB" id="9815205at2"/>
<dbReference type="Pfam" id="PF08534">
    <property type="entry name" value="Redoxin"/>
    <property type="match status" value="1"/>
</dbReference>
<dbReference type="PROSITE" id="PS51257">
    <property type="entry name" value="PROKAR_LIPOPROTEIN"/>
    <property type="match status" value="1"/>
</dbReference>
<proteinExistence type="predicted"/>
<dbReference type="AlphaFoldDB" id="A0A5D3YKD6"/>
<dbReference type="Gene3D" id="3.40.30.10">
    <property type="entry name" value="Glutaredoxin"/>
    <property type="match status" value="1"/>
</dbReference>
<reference evidence="2 3" key="1">
    <citation type="submission" date="2019-07" db="EMBL/GenBank/DDBJ databases">
        <title>Genomic Encyclopedia of Archaeal and Bacterial Type Strains, Phase II (KMG-II): from individual species to whole genera.</title>
        <authorList>
            <person name="Goeker M."/>
        </authorList>
    </citation>
    <scope>NUCLEOTIDE SEQUENCE [LARGE SCALE GENOMIC DNA]</scope>
    <source>
        <strain evidence="2 3">DSM 21935</strain>
    </source>
</reference>
<dbReference type="Proteomes" id="UP000324595">
    <property type="component" value="Unassembled WGS sequence"/>
</dbReference>
<evidence type="ECO:0000313" key="2">
    <source>
        <dbReference type="EMBL" id="TYP94012.1"/>
    </source>
</evidence>
<dbReference type="InterPro" id="IPR050553">
    <property type="entry name" value="Thioredoxin_ResA/DsbE_sf"/>
</dbReference>
<dbReference type="PANTHER" id="PTHR42852">
    <property type="entry name" value="THIOL:DISULFIDE INTERCHANGE PROTEIN DSBE"/>
    <property type="match status" value="1"/>
</dbReference>
<name>A0A5D3YKD6_9BACT</name>
<gene>
    <name evidence="2" type="ORF">LX73_1733</name>
</gene>
<keyword evidence="3" id="KW-1185">Reference proteome</keyword>
<dbReference type="InterPro" id="IPR013766">
    <property type="entry name" value="Thioredoxin_domain"/>
</dbReference>
<feature type="domain" description="Thioredoxin" evidence="1">
    <location>
        <begin position="36"/>
        <end position="178"/>
    </location>
</feature>
<dbReference type="SUPFAM" id="SSF52833">
    <property type="entry name" value="Thioredoxin-like"/>
    <property type="match status" value="1"/>
</dbReference>
<evidence type="ECO:0000259" key="1">
    <source>
        <dbReference type="PROSITE" id="PS51352"/>
    </source>
</evidence>
<dbReference type="InterPro" id="IPR013740">
    <property type="entry name" value="Redoxin"/>
</dbReference>
<evidence type="ECO:0000313" key="3">
    <source>
        <dbReference type="Proteomes" id="UP000324595"/>
    </source>
</evidence>
<protein>
    <submittedName>
        <fullName evidence="2">Thiol-disulfide isomerase or thioredoxin</fullName>
    </submittedName>
</protein>
<dbReference type="GO" id="GO:0016853">
    <property type="term" value="F:isomerase activity"/>
    <property type="evidence" value="ECO:0007669"/>
    <property type="project" value="UniProtKB-KW"/>
</dbReference>
<dbReference type="RefSeq" id="WP_148899041.1">
    <property type="nucleotide sequence ID" value="NZ_VNHY01000002.1"/>
</dbReference>
<dbReference type="PROSITE" id="PS51352">
    <property type="entry name" value="THIOREDOXIN_2"/>
    <property type="match status" value="1"/>
</dbReference>
<dbReference type="PANTHER" id="PTHR42852:SF17">
    <property type="entry name" value="THIOREDOXIN-LIKE PROTEIN HI_1115"/>
    <property type="match status" value="1"/>
</dbReference>
<dbReference type="EMBL" id="VNHY01000002">
    <property type="protein sequence ID" value="TYP94012.1"/>
    <property type="molecule type" value="Genomic_DNA"/>
</dbReference>
<dbReference type="InterPro" id="IPR036249">
    <property type="entry name" value="Thioredoxin-like_sf"/>
</dbReference>
<sequence>MYKNNFSRLLVVLLFSSLLGCNSSDESAKKNSSNSKTATEYVKTASFTDLQGNSVSFSDFKGKVVLIDFWETWCKPCIASFPTMQELQEEYPNKFQILAVTPGFTDTREDARSFAENHDYDFNFLIDSNNLHQKLGVRGIPHKVFVDTAGKVIKQSVGTSGAEEDYKKVKKIIEKHTDSTGEESET</sequence>
<dbReference type="CDD" id="cd02966">
    <property type="entry name" value="TlpA_like_family"/>
    <property type="match status" value="1"/>
</dbReference>
<dbReference type="GO" id="GO:0016491">
    <property type="term" value="F:oxidoreductase activity"/>
    <property type="evidence" value="ECO:0007669"/>
    <property type="project" value="InterPro"/>
</dbReference>
<organism evidence="2 3">
    <name type="scientific">Fodinibius salinus</name>
    <dbReference type="NCBI Taxonomy" id="860790"/>
    <lineage>
        <taxon>Bacteria</taxon>
        <taxon>Pseudomonadati</taxon>
        <taxon>Balneolota</taxon>
        <taxon>Balneolia</taxon>
        <taxon>Balneolales</taxon>
        <taxon>Balneolaceae</taxon>
        <taxon>Fodinibius</taxon>
    </lineage>
</organism>
<keyword evidence="2" id="KW-0413">Isomerase</keyword>
<comment type="caution">
    <text evidence="2">The sequence shown here is derived from an EMBL/GenBank/DDBJ whole genome shotgun (WGS) entry which is preliminary data.</text>
</comment>
<accession>A0A5D3YKD6</accession>